<proteinExistence type="inferred from homology"/>
<evidence type="ECO:0000259" key="18">
    <source>
        <dbReference type="PROSITE" id="PS52020"/>
    </source>
</evidence>
<dbReference type="Pfam" id="PF02407">
    <property type="entry name" value="Viral_Rep"/>
    <property type="match status" value="1"/>
</dbReference>
<dbReference type="GO" id="GO:0006260">
    <property type="term" value="P:DNA replication"/>
    <property type="evidence" value="ECO:0007669"/>
    <property type="project" value="UniProtKB-KW"/>
</dbReference>
<evidence type="ECO:0000256" key="11">
    <source>
        <dbReference type="ARBA" id="ARBA00022801"/>
    </source>
</evidence>
<dbReference type="GO" id="GO:0016779">
    <property type="term" value="F:nucleotidyltransferase activity"/>
    <property type="evidence" value="ECO:0007669"/>
    <property type="project" value="UniProtKB-KW"/>
</dbReference>
<protein>
    <recommendedName>
        <fullName evidence="15">ATP-dependent helicase Rep</fullName>
    </recommendedName>
    <alternativeName>
        <fullName evidence="16">RepP</fullName>
    </alternativeName>
</protein>
<reference evidence="19" key="1">
    <citation type="submission" date="2016-05" db="EMBL/GenBank/DDBJ databases">
        <title>Viral Hybridization Blurs Taxonomic Lines in a Wastewater Treatment Plant.</title>
        <authorList>
            <person name="Pearson V.M.M."/>
            <person name="Caudle S.B."/>
            <person name="Rokyta D.R."/>
        </authorList>
    </citation>
    <scope>NUCLEOTIDE SEQUENCE</scope>
    <source>
        <strain evidence="19">Wastewater_Circular_Virus_FL24</strain>
    </source>
</reference>
<name>A0A1D8MJY3_9VIRU</name>
<feature type="domain" description="CRESS-DNA virus Rep endonuclease" evidence="18">
    <location>
        <begin position="26"/>
        <end position="123"/>
    </location>
</feature>
<evidence type="ECO:0000313" key="19">
    <source>
        <dbReference type="EMBL" id="AOV86259.1"/>
    </source>
</evidence>
<evidence type="ECO:0000256" key="12">
    <source>
        <dbReference type="ARBA" id="ARBA00023124"/>
    </source>
</evidence>
<dbReference type="GO" id="GO:0003724">
    <property type="term" value="F:RNA helicase activity"/>
    <property type="evidence" value="ECO:0007669"/>
    <property type="project" value="InterPro"/>
</dbReference>
<comment type="similarity">
    <text evidence="3">Belongs to the nanoviruses/circoviruses replication-associated protein family.</text>
</comment>
<evidence type="ECO:0000256" key="14">
    <source>
        <dbReference type="ARBA" id="ARBA00023268"/>
    </source>
</evidence>
<keyword evidence="12" id="KW-0190">Covalent protein-DNA linkage</keyword>
<keyword evidence="5" id="KW-0548">Nucleotidyltransferase</keyword>
<dbReference type="GO" id="GO:0003723">
    <property type="term" value="F:RNA binding"/>
    <property type="evidence" value="ECO:0007669"/>
    <property type="project" value="InterPro"/>
</dbReference>
<keyword evidence="14" id="KW-0511">Multifunctional enzyme</keyword>
<keyword evidence="11" id="KW-0378">Hydrolase</keyword>
<evidence type="ECO:0000256" key="16">
    <source>
        <dbReference type="ARBA" id="ARBA00032243"/>
    </source>
</evidence>
<evidence type="ECO:0000256" key="8">
    <source>
        <dbReference type="ARBA" id="ARBA00022723"/>
    </source>
</evidence>
<evidence type="ECO:0000256" key="13">
    <source>
        <dbReference type="ARBA" id="ARBA00023125"/>
    </source>
</evidence>
<dbReference type="EMBL" id="KX259417">
    <property type="protein sequence ID" value="AOV86259.1"/>
    <property type="molecule type" value="Genomic_DNA"/>
</dbReference>
<dbReference type="PROSITE" id="PS52020">
    <property type="entry name" value="CRESS_DNA_REP"/>
    <property type="match status" value="1"/>
</dbReference>
<dbReference type="GO" id="GO:0003677">
    <property type="term" value="F:DNA binding"/>
    <property type="evidence" value="ECO:0007669"/>
    <property type="project" value="UniProtKB-KW"/>
</dbReference>
<evidence type="ECO:0000256" key="1">
    <source>
        <dbReference type="ARBA" id="ARBA00001936"/>
    </source>
</evidence>
<comment type="cofactor">
    <cofactor evidence="1">
        <name>Mn(2+)</name>
        <dbReference type="ChEBI" id="CHEBI:29035"/>
    </cofactor>
</comment>
<evidence type="ECO:0000256" key="2">
    <source>
        <dbReference type="ARBA" id="ARBA00004147"/>
    </source>
</evidence>
<evidence type="ECO:0000256" key="4">
    <source>
        <dbReference type="ARBA" id="ARBA00022679"/>
    </source>
</evidence>
<dbReference type="GO" id="GO:0004519">
    <property type="term" value="F:endonuclease activity"/>
    <property type="evidence" value="ECO:0007669"/>
    <property type="project" value="UniProtKB-KW"/>
</dbReference>
<dbReference type="Pfam" id="PF00910">
    <property type="entry name" value="RNA_helicase"/>
    <property type="match status" value="1"/>
</dbReference>
<keyword evidence="10" id="KW-0255">Endonuclease</keyword>
<dbReference type="GO" id="GO:0046872">
    <property type="term" value="F:metal ion binding"/>
    <property type="evidence" value="ECO:0007669"/>
    <property type="project" value="UniProtKB-KW"/>
</dbReference>
<evidence type="ECO:0000256" key="6">
    <source>
        <dbReference type="ARBA" id="ARBA00022705"/>
    </source>
</evidence>
<dbReference type="InterPro" id="IPR027417">
    <property type="entry name" value="P-loop_NTPase"/>
</dbReference>
<dbReference type="InterPro" id="IPR000605">
    <property type="entry name" value="Helicase_SF3_ssDNA/RNA_vir"/>
</dbReference>
<sequence length="349" mass="40027">MWGGTYCANPPDLGAIATLHFAMNPTNKFRAWCFTLNNYNHQDEQHIQNIVKGFARYIVYGRELAPETGTPHLQGYVYFHNARQRKAVSRLLPRARLDVANGSAQQNRDYCTKDQDFFECGEIPMDRTEARIKGGAANAARYANAVELARKGDMDSIRESDPQMFLVHGPRLESLYAPEARPLEGDLQHEWWVGPSGTGKSRLLWELYPKHFAKALNKWWDGYRHQEVVAIEEWSPKNDLTASALKKWADRYPFPGEIKGGCLQGLRPKKIIVLSNYTPEQCFLNQEDLEPILRRFTIIKFPVEVQRARFRAADFCIPVDTLLNCVSSETDEDTIELPEFDLDTLMEDL</sequence>
<keyword evidence="4" id="KW-0808">Transferase</keyword>
<dbReference type="GO" id="GO:0042025">
    <property type="term" value="C:host cell nucleus"/>
    <property type="evidence" value="ECO:0007669"/>
    <property type="project" value="UniProtKB-SubCell"/>
</dbReference>
<keyword evidence="6" id="KW-0235">DNA replication</keyword>
<keyword evidence="7" id="KW-0540">Nuclease</keyword>
<evidence type="ECO:0000256" key="10">
    <source>
        <dbReference type="ARBA" id="ARBA00022759"/>
    </source>
</evidence>
<dbReference type="Gene3D" id="3.40.1310.20">
    <property type="match status" value="1"/>
</dbReference>
<evidence type="ECO:0000256" key="17">
    <source>
        <dbReference type="ARBA" id="ARBA00049360"/>
    </source>
</evidence>
<dbReference type="SUPFAM" id="SSF52540">
    <property type="entry name" value="P-loop containing nucleoside triphosphate hydrolases"/>
    <property type="match status" value="1"/>
</dbReference>
<comment type="catalytic activity">
    <reaction evidence="17">
        <text>ATP + H2O = ADP + phosphate + H(+)</text>
        <dbReference type="Rhea" id="RHEA:13065"/>
        <dbReference type="ChEBI" id="CHEBI:15377"/>
        <dbReference type="ChEBI" id="CHEBI:15378"/>
        <dbReference type="ChEBI" id="CHEBI:30616"/>
        <dbReference type="ChEBI" id="CHEBI:43474"/>
        <dbReference type="ChEBI" id="CHEBI:456216"/>
    </reaction>
</comment>
<dbReference type="Gene3D" id="3.40.50.300">
    <property type="entry name" value="P-loop containing nucleotide triphosphate hydrolases"/>
    <property type="match status" value="1"/>
</dbReference>
<dbReference type="GO" id="GO:0000166">
    <property type="term" value="F:nucleotide binding"/>
    <property type="evidence" value="ECO:0007669"/>
    <property type="project" value="UniProtKB-KW"/>
</dbReference>
<organism evidence="19">
    <name type="scientific">uncultured virus</name>
    <dbReference type="NCBI Taxonomy" id="340016"/>
    <lineage>
        <taxon>Viruses</taxon>
        <taxon>environmental samples</taxon>
    </lineage>
</organism>
<evidence type="ECO:0000256" key="5">
    <source>
        <dbReference type="ARBA" id="ARBA00022695"/>
    </source>
</evidence>
<evidence type="ECO:0000256" key="7">
    <source>
        <dbReference type="ARBA" id="ARBA00022722"/>
    </source>
</evidence>
<keyword evidence="8" id="KW-0479">Metal-binding</keyword>
<keyword evidence="13" id="KW-0238">DNA-binding</keyword>
<evidence type="ECO:0000256" key="15">
    <source>
        <dbReference type="ARBA" id="ARBA00030754"/>
    </source>
</evidence>
<keyword evidence="9" id="KW-0547">Nucleotide-binding</keyword>
<dbReference type="GO" id="GO:0016787">
    <property type="term" value="F:hydrolase activity"/>
    <property type="evidence" value="ECO:0007669"/>
    <property type="project" value="UniProtKB-KW"/>
</dbReference>
<dbReference type="InterPro" id="IPR049912">
    <property type="entry name" value="CRESS_DNA_REP"/>
</dbReference>
<evidence type="ECO:0000256" key="3">
    <source>
        <dbReference type="ARBA" id="ARBA00008545"/>
    </source>
</evidence>
<evidence type="ECO:0000256" key="9">
    <source>
        <dbReference type="ARBA" id="ARBA00022741"/>
    </source>
</evidence>
<comment type="subcellular location">
    <subcellularLocation>
        <location evidence="2">Host nucleus</location>
    </subcellularLocation>
</comment>
<accession>A0A1D8MJY3</accession>